<dbReference type="InterPro" id="IPR050416">
    <property type="entry name" value="FAD-linked_Oxidoreductase"/>
</dbReference>
<accession>A0A9W4UHE8</accession>
<keyword evidence="4" id="KW-0560">Oxidoreductase</keyword>
<dbReference type="PROSITE" id="PS51387">
    <property type="entry name" value="FAD_PCMH"/>
    <property type="match status" value="1"/>
</dbReference>
<evidence type="ECO:0000256" key="3">
    <source>
        <dbReference type="ARBA" id="ARBA00022827"/>
    </source>
</evidence>
<dbReference type="InterPro" id="IPR016169">
    <property type="entry name" value="FAD-bd_PCMH_sub2"/>
</dbReference>
<evidence type="ECO:0000256" key="2">
    <source>
        <dbReference type="ARBA" id="ARBA00022630"/>
    </source>
</evidence>
<name>A0A9W4UHE8_9PLEO</name>
<evidence type="ECO:0000256" key="4">
    <source>
        <dbReference type="ARBA" id="ARBA00023002"/>
    </source>
</evidence>
<keyword evidence="5" id="KW-0732">Signal</keyword>
<evidence type="ECO:0000256" key="1">
    <source>
        <dbReference type="ARBA" id="ARBA00005466"/>
    </source>
</evidence>
<feature type="signal peptide" evidence="5">
    <location>
        <begin position="1"/>
        <end position="20"/>
    </location>
</feature>
<dbReference type="GO" id="GO:0016491">
    <property type="term" value="F:oxidoreductase activity"/>
    <property type="evidence" value="ECO:0007669"/>
    <property type="project" value="UniProtKB-KW"/>
</dbReference>
<reference evidence="7" key="1">
    <citation type="submission" date="2023-01" db="EMBL/GenBank/DDBJ databases">
        <authorList>
            <person name="Van Ghelder C."/>
            <person name="Rancurel C."/>
        </authorList>
    </citation>
    <scope>NUCLEOTIDE SEQUENCE</scope>
    <source>
        <strain evidence="7">CNCM I-4278</strain>
    </source>
</reference>
<proteinExistence type="inferred from homology"/>
<protein>
    <recommendedName>
        <fullName evidence="6">FAD-binding PCMH-type domain-containing protein</fullName>
    </recommendedName>
</protein>
<evidence type="ECO:0000313" key="7">
    <source>
        <dbReference type="EMBL" id="CAI6334757.1"/>
    </source>
</evidence>
<feature type="chain" id="PRO_5040959389" description="FAD-binding PCMH-type domain-containing protein" evidence="5">
    <location>
        <begin position="21"/>
        <end position="514"/>
    </location>
</feature>
<dbReference type="InterPro" id="IPR016166">
    <property type="entry name" value="FAD-bd_PCMH"/>
</dbReference>
<dbReference type="Gene3D" id="3.30.465.10">
    <property type="match status" value="1"/>
</dbReference>
<evidence type="ECO:0000259" key="6">
    <source>
        <dbReference type="PROSITE" id="PS51387"/>
    </source>
</evidence>
<dbReference type="GO" id="GO:0071949">
    <property type="term" value="F:FAD binding"/>
    <property type="evidence" value="ECO:0007669"/>
    <property type="project" value="InterPro"/>
</dbReference>
<dbReference type="EMBL" id="CAOQHR010000005">
    <property type="protein sequence ID" value="CAI6334757.1"/>
    <property type="molecule type" value="Genomic_DNA"/>
</dbReference>
<comment type="caution">
    <text evidence="7">The sequence shown here is derived from an EMBL/GenBank/DDBJ whole genome shotgun (WGS) entry which is preliminary data.</text>
</comment>
<dbReference type="SUPFAM" id="SSF56176">
    <property type="entry name" value="FAD-binding/transporter-associated domain-like"/>
    <property type="match status" value="1"/>
</dbReference>
<feature type="domain" description="FAD-binding PCMH-type" evidence="6">
    <location>
        <begin position="71"/>
        <end position="248"/>
    </location>
</feature>
<dbReference type="InterPro" id="IPR006094">
    <property type="entry name" value="Oxid_FAD_bind_N"/>
</dbReference>
<evidence type="ECO:0000256" key="5">
    <source>
        <dbReference type="SAM" id="SignalP"/>
    </source>
</evidence>
<comment type="similarity">
    <text evidence="1">Belongs to the oxygen-dependent FAD-linked oxidoreductase family.</text>
</comment>
<dbReference type="Pfam" id="PF01565">
    <property type="entry name" value="FAD_binding_4"/>
    <property type="match status" value="1"/>
</dbReference>
<keyword evidence="8" id="KW-1185">Reference proteome</keyword>
<organism evidence="7 8">
    <name type="scientific">Periconia digitata</name>
    <dbReference type="NCBI Taxonomy" id="1303443"/>
    <lineage>
        <taxon>Eukaryota</taxon>
        <taxon>Fungi</taxon>
        <taxon>Dikarya</taxon>
        <taxon>Ascomycota</taxon>
        <taxon>Pezizomycotina</taxon>
        <taxon>Dothideomycetes</taxon>
        <taxon>Pleosporomycetidae</taxon>
        <taxon>Pleosporales</taxon>
        <taxon>Massarineae</taxon>
        <taxon>Periconiaceae</taxon>
        <taxon>Periconia</taxon>
    </lineage>
</organism>
<gene>
    <name evidence="7" type="ORF">PDIGIT_LOCUS7825</name>
</gene>
<keyword evidence="2" id="KW-0285">Flavoprotein</keyword>
<dbReference type="PANTHER" id="PTHR42973">
    <property type="entry name" value="BINDING OXIDOREDUCTASE, PUTATIVE (AFU_ORTHOLOGUE AFUA_1G17690)-RELATED"/>
    <property type="match status" value="1"/>
</dbReference>
<dbReference type="AlphaFoldDB" id="A0A9W4UHE8"/>
<dbReference type="PANTHER" id="PTHR42973:SF53">
    <property type="entry name" value="FAD-BINDING PCMH-TYPE DOMAIN-CONTAINING PROTEIN-RELATED"/>
    <property type="match status" value="1"/>
</dbReference>
<dbReference type="InterPro" id="IPR036318">
    <property type="entry name" value="FAD-bd_PCMH-like_sf"/>
</dbReference>
<dbReference type="Proteomes" id="UP001152607">
    <property type="component" value="Unassembled WGS sequence"/>
</dbReference>
<dbReference type="OrthoDB" id="2151789at2759"/>
<keyword evidence="3" id="KW-0274">FAD</keyword>
<sequence>MAPSSLISASLLCFVTFALAAPINPKDILVRLKSEETCCTALEYFLPEKVVFQTESNYFKSQTSFYSAQEQSIKPSCIVIPTSKQDVSTAVTILNVGFQASIPGCSFAVRGGGHTPFAGAANIEGGVTLDMQSMNSVTIASNKQSAVIGAGNRFGNAYGPFDDQDLAMIGGRLTTVGAGGLLTGGGVSFFSGLYGLACNNILSHEVVLSNGTILTASPTSHPDLHRALKGGSNNLAVVTSFTVSLHDQPAFWGGSISQPVTNKDAAISFMASFSRSETYDRNAALIFTFVWVSGLPLSIIHYATYANGSATWPPPAFAPLDAQPKLSSSIRKEKISSFATELANEANLFKGLPNMFLTVSFVNDGGAKAEEYMSKVVQLSDQVTKDLLLVVGFALTLTFQPLPHVLYSQDASSNVLGLDRFEDDLINVLYVTSWTLALDNEIVYARLKVLEQDLVALSREMGISNDWLYLNYAAGWQDPIESYGEASVGFLRDVGRRYDGAGIFQRGVPGGFKL</sequence>
<evidence type="ECO:0000313" key="8">
    <source>
        <dbReference type="Proteomes" id="UP001152607"/>
    </source>
</evidence>